<reference evidence="2 3" key="1">
    <citation type="journal article" date="2014" name="PLoS Genet.">
        <title>Analysis of the Phlebiopsis gigantea genome, transcriptome and secretome provides insight into its pioneer colonization strategies of wood.</title>
        <authorList>
            <person name="Hori C."/>
            <person name="Ishida T."/>
            <person name="Igarashi K."/>
            <person name="Samejima M."/>
            <person name="Suzuki H."/>
            <person name="Master E."/>
            <person name="Ferreira P."/>
            <person name="Ruiz-Duenas F.J."/>
            <person name="Held B."/>
            <person name="Canessa P."/>
            <person name="Larrondo L.F."/>
            <person name="Schmoll M."/>
            <person name="Druzhinina I.S."/>
            <person name="Kubicek C.P."/>
            <person name="Gaskell J.A."/>
            <person name="Kersten P."/>
            <person name="St John F."/>
            <person name="Glasner J."/>
            <person name="Sabat G."/>
            <person name="Splinter BonDurant S."/>
            <person name="Syed K."/>
            <person name="Yadav J."/>
            <person name="Mgbeahuruike A.C."/>
            <person name="Kovalchuk A."/>
            <person name="Asiegbu F.O."/>
            <person name="Lackner G."/>
            <person name="Hoffmeister D."/>
            <person name="Rencoret J."/>
            <person name="Gutierrez A."/>
            <person name="Sun H."/>
            <person name="Lindquist E."/>
            <person name="Barry K."/>
            <person name="Riley R."/>
            <person name="Grigoriev I.V."/>
            <person name="Henrissat B."/>
            <person name="Kues U."/>
            <person name="Berka R.M."/>
            <person name="Martinez A.T."/>
            <person name="Covert S.F."/>
            <person name="Blanchette R.A."/>
            <person name="Cullen D."/>
        </authorList>
    </citation>
    <scope>NUCLEOTIDE SEQUENCE [LARGE SCALE GENOMIC DNA]</scope>
    <source>
        <strain evidence="2 3">11061_1 CR5-6</strain>
    </source>
</reference>
<feature type="compositionally biased region" description="Basic and acidic residues" evidence="1">
    <location>
        <begin position="184"/>
        <end position="194"/>
    </location>
</feature>
<protein>
    <submittedName>
        <fullName evidence="2">Uncharacterized protein</fullName>
    </submittedName>
</protein>
<sequence>MPATYMCHCGIKCPIPTLVSERTYRSHAKAVKDLGRVPTAAFQPTTSSLQDHYARAAASNASAQAAPPAVNPQLSSETGVEGLLSREDNPKRRRIVEPSSQCPQDRQGRNGSEHHDDDASLRRTYSAEDDCPPSAAGDVPMEDLDAQGDTLVANQDGTPLPSASPRRHTVTIEEVPDEDLPLPSDRHVLPSEDD</sequence>
<feature type="compositionally biased region" description="Basic and acidic residues" evidence="1">
    <location>
        <begin position="106"/>
        <end position="121"/>
    </location>
</feature>
<feature type="compositionally biased region" description="Low complexity" evidence="1">
    <location>
        <begin position="58"/>
        <end position="73"/>
    </location>
</feature>
<dbReference type="Proteomes" id="UP000053257">
    <property type="component" value="Unassembled WGS sequence"/>
</dbReference>
<evidence type="ECO:0000313" key="3">
    <source>
        <dbReference type="Proteomes" id="UP000053257"/>
    </source>
</evidence>
<organism evidence="2 3">
    <name type="scientific">Phlebiopsis gigantea (strain 11061_1 CR5-6)</name>
    <name type="common">White-rot fungus</name>
    <name type="synonym">Peniophora gigantea</name>
    <dbReference type="NCBI Taxonomy" id="745531"/>
    <lineage>
        <taxon>Eukaryota</taxon>
        <taxon>Fungi</taxon>
        <taxon>Dikarya</taxon>
        <taxon>Basidiomycota</taxon>
        <taxon>Agaricomycotina</taxon>
        <taxon>Agaricomycetes</taxon>
        <taxon>Polyporales</taxon>
        <taxon>Phanerochaetaceae</taxon>
        <taxon>Phlebiopsis</taxon>
    </lineage>
</organism>
<dbReference type="EMBL" id="KN840760">
    <property type="protein sequence ID" value="KIP01608.1"/>
    <property type="molecule type" value="Genomic_DNA"/>
</dbReference>
<feature type="region of interest" description="Disordered" evidence="1">
    <location>
        <begin position="58"/>
        <end position="194"/>
    </location>
</feature>
<dbReference type="HOGENOM" id="CLU_1402908_0_0_1"/>
<name>A0A0C3PA21_PHLG1</name>
<accession>A0A0C3PA21</accession>
<gene>
    <name evidence="2" type="ORF">PHLGIDRAFT_123200</name>
</gene>
<evidence type="ECO:0000313" key="2">
    <source>
        <dbReference type="EMBL" id="KIP01608.1"/>
    </source>
</evidence>
<dbReference type="AlphaFoldDB" id="A0A0C3PA21"/>
<evidence type="ECO:0000256" key="1">
    <source>
        <dbReference type="SAM" id="MobiDB-lite"/>
    </source>
</evidence>
<keyword evidence="3" id="KW-1185">Reference proteome</keyword>
<proteinExistence type="predicted"/>